<evidence type="ECO:0000313" key="2">
    <source>
        <dbReference type="Proteomes" id="UP001302602"/>
    </source>
</evidence>
<evidence type="ECO:0000313" key="1">
    <source>
        <dbReference type="EMBL" id="KAK4126487.1"/>
    </source>
</evidence>
<reference evidence="1" key="2">
    <citation type="submission" date="2023-05" db="EMBL/GenBank/DDBJ databases">
        <authorList>
            <consortium name="Lawrence Berkeley National Laboratory"/>
            <person name="Steindorff A."/>
            <person name="Hensen N."/>
            <person name="Bonometti L."/>
            <person name="Westerberg I."/>
            <person name="Brannstrom I.O."/>
            <person name="Guillou S."/>
            <person name="Cros-Aarteil S."/>
            <person name="Calhoun S."/>
            <person name="Haridas S."/>
            <person name="Kuo A."/>
            <person name="Mondo S."/>
            <person name="Pangilinan J."/>
            <person name="Riley R."/>
            <person name="Labutti K."/>
            <person name="Andreopoulos B."/>
            <person name="Lipzen A."/>
            <person name="Chen C."/>
            <person name="Yanf M."/>
            <person name="Daum C."/>
            <person name="Ng V."/>
            <person name="Clum A."/>
            <person name="Ohm R."/>
            <person name="Martin F."/>
            <person name="Silar P."/>
            <person name="Natvig D."/>
            <person name="Lalanne C."/>
            <person name="Gautier V."/>
            <person name="Ament-Velasquez S.L."/>
            <person name="Kruys A."/>
            <person name="Hutchinson M.I."/>
            <person name="Powell A.J."/>
            <person name="Barry K."/>
            <person name="Miller A.N."/>
            <person name="Grigoriev I.V."/>
            <person name="Debuchy R."/>
            <person name="Gladieux P."/>
            <person name="Thoren M.H."/>
            <person name="Johannesson H."/>
        </authorList>
    </citation>
    <scope>NUCLEOTIDE SEQUENCE</scope>
    <source>
        <strain evidence="1">CBS 731.68</strain>
    </source>
</reference>
<dbReference type="GeneID" id="87829286"/>
<protein>
    <submittedName>
        <fullName evidence="1">Uncharacterized protein</fullName>
    </submittedName>
</protein>
<gene>
    <name evidence="1" type="ORF">N657DRAFT_643279</name>
</gene>
<accession>A0AAN6Z653</accession>
<dbReference type="AlphaFoldDB" id="A0AAN6Z653"/>
<reference evidence="1" key="1">
    <citation type="journal article" date="2023" name="Mol. Phylogenet. Evol.">
        <title>Genome-scale phylogeny and comparative genomics of the fungal order Sordariales.</title>
        <authorList>
            <person name="Hensen N."/>
            <person name="Bonometti L."/>
            <person name="Westerberg I."/>
            <person name="Brannstrom I.O."/>
            <person name="Guillou S."/>
            <person name="Cros-Aarteil S."/>
            <person name="Calhoun S."/>
            <person name="Haridas S."/>
            <person name="Kuo A."/>
            <person name="Mondo S."/>
            <person name="Pangilinan J."/>
            <person name="Riley R."/>
            <person name="LaButti K."/>
            <person name="Andreopoulos B."/>
            <person name="Lipzen A."/>
            <person name="Chen C."/>
            <person name="Yan M."/>
            <person name="Daum C."/>
            <person name="Ng V."/>
            <person name="Clum A."/>
            <person name="Steindorff A."/>
            <person name="Ohm R.A."/>
            <person name="Martin F."/>
            <person name="Silar P."/>
            <person name="Natvig D.O."/>
            <person name="Lalanne C."/>
            <person name="Gautier V."/>
            <person name="Ament-Velasquez S.L."/>
            <person name="Kruys A."/>
            <person name="Hutchinson M.I."/>
            <person name="Powell A.J."/>
            <person name="Barry K."/>
            <person name="Miller A.N."/>
            <person name="Grigoriev I.V."/>
            <person name="Debuchy R."/>
            <person name="Gladieux P."/>
            <person name="Hiltunen Thoren M."/>
            <person name="Johannesson H."/>
        </authorList>
    </citation>
    <scope>NUCLEOTIDE SEQUENCE</scope>
    <source>
        <strain evidence="1">CBS 731.68</strain>
    </source>
</reference>
<comment type="caution">
    <text evidence="1">The sequence shown here is derived from an EMBL/GenBank/DDBJ whole genome shotgun (WGS) entry which is preliminary data.</text>
</comment>
<organism evidence="1 2">
    <name type="scientific">Parathielavia appendiculata</name>
    <dbReference type="NCBI Taxonomy" id="2587402"/>
    <lineage>
        <taxon>Eukaryota</taxon>
        <taxon>Fungi</taxon>
        <taxon>Dikarya</taxon>
        <taxon>Ascomycota</taxon>
        <taxon>Pezizomycotina</taxon>
        <taxon>Sordariomycetes</taxon>
        <taxon>Sordariomycetidae</taxon>
        <taxon>Sordariales</taxon>
        <taxon>Chaetomiaceae</taxon>
        <taxon>Parathielavia</taxon>
    </lineage>
</organism>
<proteinExistence type="predicted"/>
<dbReference type="RefSeq" id="XP_062650258.1">
    <property type="nucleotide sequence ID" value="XM_062792517.1"/>
</dbReference>
<sequence length="156" mass="16963">MRSKCYCAPVSSTRYTGDAVCRGNNTPARRARSLRQPEFCCLPALHDSTARHAAWPTTAHTDTGVVEHHYEIMFAKQQANMQGGWKWCSRCYGLAFSQKQVRLGLGPSSRTETSMTLGIGVRTSRLGGPVVVPQLGDLPVGGHCKDGSNAHVLTYA</sequence>
<keyword evidence="2" id="KW-1185">Reference proteome</keyword>
<name>A0AAN6Z653_9PEZI</name>
<dbReference type="EMBL" id="MU853225">
    <property type="protein sequence ID" value="KAK4126487.1"/>
    <property type="molecule type" value="Genomic_DNA"/>
</dbReference>
<dbReference type="Proteomes" id="UP001302602">
    <property type="component" value="Unassembled WGS sequence"/>
</dbReference>